<comment type="caution">
    <text evidence="1">The sequence shown here is derived from an EMBL/GenBank/DDBJ whole genome shotgun (WGS) entry which is preliminary data.</text>
</comment>
<gene>
    <name evidence="1" type="ORF">LCGC14_0887290</name>
</gene>
<organism evidence="1">
    <name type="scientific">marine sediment metagenome</name>
    <dbReference type="NCBI Taxonomy" id="412755"/>
    <lineage>
        <taxon>unclassified sequences</taxon>
        <taxon>metagenomes</taxon>
        <taxon>ecological metagenomes</taxon>
    </lineage>
</organism>
<protein>
    <submittedName>
        <fullName evidence="1">Uncharacterized protein</fullName>
    </submittedName>
</protein>
<dbReference type="EMBL" id="LAZR01002821">
    <property type="protein sequence ID" value="KKN25203.1"/>
    <property type="molecule type" value="Genomic_DNA"/>
</dbReference>
<accession>A0A0F9S757</accession>
<sequence>MMITIAGVVVLVLLYVLLMKVAEKAIEADERRDKDFGYHGRYSRLDSWQ</sequence>
<evidence type="ECO:0000313" key="1">
    <source>
        <dbReference type="EMBL" id="KKN25203.1"/>
    </source>
</evidence>
<dbReference type="AlphaFoldDB" id="A0A0F9S757"/>
<name>A0A0F9S757_9ZZZZ</name>
<reference evidence="1" key="1">
    <citation type="journal article" date="2015" name="Nature">
        <title>Complex archaea that bridge the gap between prokaryotes and eukaryotes.</title>
        <authorList>
            <person name="Spang A."/>
            <person name="Saw J.H."/>
            <person name="Jorgensen S.L."/>
            <person name="Zaremba-Niedzwiedzka K."/>
            <person name="Martijn J."/>
            <person name="Lind A.E."/>
            <person name="van Eijk R."/>
            <person name="Schleper C."/>
            <person name="Guy L."/>
            <person name="Ettema T.J."/>
        </authorList>
    </citation>
    <scope>NUCLEOTIDE SEQUENCE</scope>
</reference>
<proteinExistence type="predicted"/>